<protein>
    <submittedName>
        <fullName evidence="2">Uncharacterized protein</fullName>
    </submittedName>
</protein>
<keyword evidence="1" id="KW-0812">Transmembrane</keyword>
<evidence type="ECO:0000256" key="1">
    <source>
        <dbReference type="SAM" id="Phobius"/>
    </source>
</evidence>
<proteinExistence type="predicted"/>
<dbReference type="OrthoDB" id="6157510at2759"/>
<feature type="transmembrane region" description="Helical" evidence="1">
    <location>
        <begin position="64"/>
        <end position="84"/>
    </location>
</feature>
<name>A0A8T3DSN4_9TELE</name>
<dbReference type="PANTHER" id="PTHR33444">
    <property type="entry name" value="SI:DKEY-19B23.12-RELATED"/>
    <property type="match status" value="1"/>
</dbReference>
<feature type="transmembrane region" description="Helical" evidence="1">
    <location>
        <begin position="24"/>
        <end position="52"/>
    </location>
</feature>
<feature type="transmembrane region" description="Helical" evidence="1">
    <location>
        <begin position="104"/>
        <end position="123"/>
    </location>
</feature>
<sequence>MPTLLYSCHYRSEKTLRMEPMQNAFYVCSSAALGKIKILAGLLPIPIITLGALYLHDCPKQPNIPIYLVVGGVVCLLICILSFFSSGQQDLCKGALCSACKFILYLFGFCWFIAGSVWVYTIFPPNYESPHQEDYSYTACVFINI</sequence>
<dbReference type="Proteomes" id="UP000829720">
    <property type="component" value="Unassembled WGS sequence"/>
</dbReference>
<gene>
    <name evidence="2" type="ORF">AGOR_G00076230</name>
</gene>
<accession>A0A8T3DSN4</accession>
<dbReference type="AlphaFoldDB" id="A0A8T3DSN4"/>
<reference evidence="2" key="1">
    <citation type="submission" date="2021-01" db="EMBL/GenBank/DDBJ databases">
        <authorList>
            <person name="Zahm M."/>
            <person name="Roques C."/>
            <person name="Cabau C."/>
            <person name="Klopp C."/>
            <person name="Donnadieu C."/>
            <person name="Jouanno E."/>
            <person name="Lampietro C."/>
            <person name="Louis A."/>
            <person name="Herpin A."/>
            <person name="Echchiki A."/>
            <person name="Berthelot C."/>
            <person name="Parey E."/>
            <person name="Roest-Crollius H."/>
            <person name="Braasch I."/>
            <person name="Postlethwait J."/>
            <person name="Bobe J."/>
            <person name="Montfort J."/>
            <person name="Bouchez O."/>
            <person name="Begum T."/>
            <person name="Mejri S."/>
            <person name="Adams A."/>
            <person name="Chen W.-J."/>
            <person name="Guiguen Y."/>
        </authorList>
    </citation>
    <scope>NUCLEOTIDE SEQUENCE</scope>
    <source>
        <tissue evidence="2">Blood</tissue>
    </source>
</reference>
<organism evidence="2 3">
    <name type="scientific">Albula goreensis</name>
    <dbReference type="NCBI Taxonomy" id="1534307"/>
    <lineage>
        <taxon>Eukaryota</taxon>
        <taxon>Metazoa</taxon>
        <taxon>Chordata</taxon>
        <taxon>Craniata</taxon>
        <taxon>Vertebrata</taxon>
        <taxon>Euteleostomi</taxon>
        <taxon>Actinopterygii</taxon>
        <taxon>Neopterygii</taxon>
        <taxon>Teleostei</taxon>
        <taxon>Albuliformes</taxon>
        <taxon>Albulidae</taxon>
        <taxon>Albula</taxon>
    </lineage>
</organism>
<dbReference type="PANTHER" id="PTHR33444:SF2">
    <property type="entry name" value="MARVEL DOMAIN-CONTAINING PROTEIN"/>
    <property type="match status" value="1"/>
</dbReference>
<evidence type="ECO:0000313" key="2">
    <source>
        <dbReference type="EMBL" id="KAI1898814.1"/>
    </source>
</evidence>
<dbReference type="InterPro" id="IPR040350">
    <property type="entry name" value="TMEM272"/>
</dbReference>
<dbReference type="EMBL" id="JAERUA010000006">
    <property type="protein sequence ID" value="KAI1898814.1"/>
    <property type="molecule type" value="Genomic_DNA"/>
</dbReference>
<evidence type="ECO:0000313" key="3">
    <source>
        <dbReference type="Proteomes" id="UP000829720"/>
    </source>
</evidence>
<comment type="caution">
    <text evidence="2">The sequence shown here is derived from an EMBL/GenBank/DDBJ whole genome shotgun (WGS) entry which is preliminary data.</text>
</comment>
<keyword evidence="3" id="KW-1185">Reference proteome</keyword>
<keyword evidence="1" id="KW-1133">Transmembrane helix</keyword>
<keyword evidence="1" id="KW-0472">Membrane</keyword>